<reference evidence="1 2" key="1">
    <citation type="submission" date="2022-02" db="EMBL/GenBank/DDBJ databases">
        <title>Uncovering new skin microbiome diversity through culturing and metagenomics.</title>
        <authorList>
            <person name="Conlan S."/>
            <person name="Deming C."/>
            <person name="Nisc Comparative Sequencing Program N."/>
            <person name="Segre J.A."/>
        </authorList>
    </citation>
    <scope>NUCLEOTIDE SEQUENCE [LARGE SCALE GENOMIC DNA]</scope>
    <source>
        <strain evidence="1 2">ACRQZ</strain>
    </source>
</reference>
<evidence type="ECO:0000313" key="1">
    <source>
        <dbReference type="EMBL" id="MCG7320816.1"/>
    </source>
</evidence>
<keyword evidence="2" id="KW-1185">Reference proteome</keyword>
<dbReference type="InterPro" id="IPR017642">
    <property type="entry name" value="DNA_S_mod_DndB"/>
</dbReference>
<protein>
    <submittedName>
        <fullName evidence="1">Uncharacterized protein</fullName>
    </submittedName>
</protein>
<dbReference type="Proteomes" id="UP001521931">
    <property type="component" value="Unassembled WGS sequence"/>
</dbReference>
<dbReference type="Pfam" id="PF14072">
    <property type="entry name" value="DndB"/>
    <property type="match status" value="1"/>
</dbReference>
<dbReference type="EMBL" id="JAKRCV010000005">
    <property type="protein sequence ID" value="MCG7320816.1"/>
    <property type="molecule type" value="Genomic_DNA"/>
</dbReference>
<name>A0ABS9PYV3_9MICO</name>
<accession>A0ABS9PYV3</accession>
<gene>
    <name evidence="1" type="ORF">MHL29_02760</name>
</gene>
<sequence length="377" mass="42169">MNAQVYNGEPLVEITQLRVVDDAGTQHYEGIFTGDWIEKQERDGVLKLEGNIRPDWQPGGKQSAKTRRKVDRWTEELLKNDAVMGNLSVRLDPDNSVFQMVQDEDGDWTLRLFGGYLDTGVDSQSRFTAILAAMRNEVGTMNGKTKFAVRIWVANDDLAARVGSDYNTRGDKVNDTAAKYAYQDNSKKRLARLLLEGSKHLGVDNVEVLTNTVSASSSKLVAFNTLTQAMENYWSGDPIDEQQEQEQADFLVNFWDDLVAVRREFGRLGKSDRQALRGHSMAGTALSIHGVIALADEICRGKLDAAKVLPRLQEPVYDGAGNELDYFSYDNPIWVKIGALVQTEDKSGNPRKTLRMSFQSRKAVADEIKRHLGFADS</sequence>
<proteinExistence type="predicted"/>
<comment type="caution">
    <text evidence="1">The sequence shown here is derived from an EMBL/GenBank/DDBJ whole genome shotgun (WGS) entry which is preliminary data.</text>
</comment>
<organism evidence="1 2">
    <name type="scientific">Arsenicicoccus bolidensis</name>
    <dbReference type="NCBI Taxonomy" id="229480"/>
    <lineage>
        <taxon>Bacteria</taxon>
        <taxon>Bacillati</taxon>
        <taxon>Actinomycetota</taxon>
        <taxon>Actinomycetes</taxon>
        <taxon>Micrococcales</taxon>
        <taxon>Intrasporangiaceae</taxon>
        <taxon>Arsenicicoccus</taxon>
    </lineage>
</organism>
<evidence type="ECO:0000313" key="2">
    <source>
        <dbReference type="Proteomes" id="UP001521931"/>
    </source>
</evidence>
<dbReference type="RefSeq" id="WP_239262063.1">
    <property type="nucleotide sequence ID" value="NZ_JAKRCV010000005.1"/>
</dbReference>